<evidence type="ECO:0000313" key="25">
    <source>
        <dbReference type="EMBL" id="SYX09321.1"/>
    </source>
</evidence>
<dbReference type="Gene3D" id="3.40.50.720">
    <property type="entry name" value="NAD(P)-binding Rossmann-like Domain"/>
    <property type="match status" value="1"/>
</dbReference>
<accession>A0A3B0PTW7</accession>
<dbReference type="InterPro" id="IPR036565">
    <property type="entry name" value="Mur-like_cat_sf"/>
</dbReference>
<comment type="catalytic activity">
    <reaction evidence="15 18">
        <text>2 D-alanine + ATP = D-alanyl-D-alanine + ADP + phosphate + H(+)</text>
        <dbReference type="Rhea" id="RHEA:11224"/>
        <dbReference type="ChEBI" id="CHEBI:15378"/>
        <dbReference type="ChEBI" id="CHEBI:30616"/>
        <dbReference type="ChEBI" id="CHEBI:43474"/>
        <dbReference type="ChEBI" id="CHEBI:57416"/>
        <dbReference type="ChEBI" id="CHEBI:57822"/>
        <dbReference type="ChEBI" id="CHEBI:456216"/>
        <dbReference type="EC" id="6.3.2.4"/>
    </reaction>
</comment>
<dbReference type="Gene3D" id="3.40.1190.10">
    <property type="entry name" value="Mur-like, catalytic domain"/>
    <property type="match status" value="1"/>
</dbReference>
<evidence type="ECO:0000256" key="11">
    <source>
        <dbReference type="ARBA" id="ARBA00022960"/>
    </source>
</evidence>
<evidence type="ECO:0000256" key="18">
    <source>
        <dbReference type="HAMAP-Rule" id="MF_00047"/>
    </source>
</evidence>
<keyword evidence="10" id="KW-0460">Magnesium</keyword>
<evidence type="ECO:0000313" key="26">
    <source>
        <dbReference type="Proteomes" id="UP000258476"/>
    </source>
</evidence>
<dbReference type="NCBIfam" id="TIGR01205">
    <property type="entry name" value="D_ala_D_alaTIGR"/>
    <property type="match status" value="1"/>
</dbReference>
<dbReference type="PANTHER" id="PTHR43445:SF3">
    <property type="entry name" value="UDP-N-ACETYLMURAMATE--L-ALANINE LIGASE"/>
    <property type="match status" value="1"/>
</dbReference>
<dbReference type="RefSeq" id="WP_117274603.1">
    <property type="nucleotide sequence ID" value="NZ_LS992154.1"/>
</dbReference>
<dbReference type="EC" id="6.3.2.8" evidence="17"/>
<dbReference type="SUPFAM" id="SSF53623">
    <property type="entry name" value="MurD-like peptide ligases, catalytic domain"/>
    <property type="match status" value="1"/>
</dbReference>
<keyword evidence="13 17" id="KW-0131">Cell cycle</keyword>
<evidence type="ECO:0000256" key="15">
    <source>
        <dbReference type="ARBA" id="ARBA00047614"/>
    </source>
</evidence>
<protein>
    <recommendedName>
        <fullName evidence="17 18">Multifunctional fusion protein</fullName>
    </recommendedName>
    <domain>
        <recommendedName>
            <fullName evidence="18">D-alanine--D-alanine ligase</fullName>
            <ecNumber evidence="18">6.3.2.4</ecNumber>
        </recommendedName>
        <alternativeName>
            <fullName evidence="18">D-Ala-D-Ala ligase</fullName>
        </alternativeName>
        <alternativeName>
            <fullName evidence="18">D-alanylalanine synthetase</fullName>
        </alternativeName>
    </domain>
    <domain>
        <recommendedName>
            <fullName evidence="17">UDP-N-acetylmuramate--L-alanine ligase</fullName>
            <ecNumber evidence="17">6.3.2.8</ecNumber>
        </recommendedName>
        <alternativeName>
            <fullName evidence="17">UDP-N-acetylmuramoyl-L-alanine synthetase</fullName>
        </alternativeName>
    </domain>
</protein>
<evidence type="ECO:0000259" key="24">
    <source>
        <dbReference type="Pfam" id="PF08245"/>
    </source>
</evidence>
<dbReference type="InterPro" id="IPR036615">
    <property type="entry name" value="Mur_ligase_C_dom_sf"/>
</dbReference>
<dbReference type="PROSITE" id="PS00843">
    <property type="entry name" value="DALA_DALA_LIGASE_1"/>
    <property type="match status" value="1"/>
</dbReference>
<dbReference type="EC" id="6.3.2.4" evidence="18"/>
<sequence length="811" mass="90705">MDRKIRYHFIGIGGIGMSALAHVLLDRGYSVSGSDLNQGATVDKLIAKGATYFSGHRESHVPEDCIVIYGSGIAKDNVEYKEALRKQLPTWHRAELLAFLMQEQTSILVSGSHGKTTVSSLITAIFQAAEKDPSYAIGGLNSLYLNGYSGKSEYFIAEADESDGSLKHYLPKVAVVTNLDNEHLSNFEGSKEKLALTIEEFCRKVDNPNLCFYNGDCPELKGRIFGTSYGFSQDCDLHICSHRQEGWCSIFSLSFLGKDYLDIDLNLIGKHNIANAAVAVGIALTFGIEEVSIREALKSFSGVQRRMERKNISERFLFFEDYAHHPSEISCTLRALRDAVGLRRIVAICQPHRFSRLQYCLDEFFSAFQDADEVILTDIYSAGETPLDLPSPERLAETISLSSHVCCAYVPYDNVIEYLKREIRVHDVCISLGAGNIYAVGNALKDFEPRKLSVGVVCGGQSCEHDISLLSARNVIQYLSSQYYDVQYFVINRQGLWSKVSNLNEVSCCDRPGHHVLSPEIAEILVGLDFILPILHGPCGEDGTLQGFLEIIDKPYGGPSLLFSAICMDKIMTKRLAASIGIPVVPYQPLTLHAWKRTPELCIHRILETFTFPMFVKTAHLGSSVGVFEVHNEIELKSKISEAFLYDTDVFIEENRLGSREIEVSCLGDACTCYYISEPHERRGSKGFIDYEEKYGLNGKSSAKIQYDPDLPEESKIRVKELTERVYRAIQGKGSCRIDFFLDGEGNFWLSEMNPIPGMTKSSPFLHDFVHLGWTFEQVVHQLIVSGLHKFDQKKKVSSTFNKQSLLTAKS</sequence>
<feature type="domain" description="D-alanine--D-alanine ligase N-terminal" evidence="21">
    <location>
        <begin position="454"/>
        <end position="559"/>
    </location>
</feature>
<dbReference type="InterPro" id="IPR000713">
    <property type="entry name" value="Mur_ligase_N"/>
</dbReference>
<dbReference type="InterPro" id="IPR000291">
    <property type="entry name" value="D-Ala_lig_Van_CS"/>
</dbReference>
<dbReference type="HAMAP" id="MF_00046">
    <property type="entry name" value="MurC"/>
    <property type="match status" value="1"/>
</dbReference>
<comment type="catalytic activity">
    <reaction evidence="16 17">
        <text>UDP-N-acetyl-alpha-D-muramate + L-alanine + ATP = UDP-N-acetyl-alpha-D-muramoyl-L-alanine + ADP + phosphate + H(+)</text>
        <dbReference type="Rhea" id="RHEA:23372"/>
        <dbReference type="ChEBI" id="CHEBI:15378"/>
        <dbReference type="ChEBI" id="CHEBI:30616"/>
        <dbReference type="ChEBI" id="CHEBI:43474"/>
        <dbReference type="ChEBI" id="CHEBI:57972"/>
        <dbReference type="ChEBI" id="CHEBI:70757"/>
        <dbReference type="ChEBI" id="CHEBI:83898"/>
        <dbReference type="ChEBI" id="CHEBI:456216"/>
        <dbReference type="EC" id="6.3.2.8"/>
    </reaction>
</comment>
<comment type="subcellular location">
    <subcellularLocation>
        <location evidence="3 18">Cytoplasm</location>
    </subcellularLocation>
</comment>
<feature type="domain" description="Mur ligase N-terminal catalytic" evidence="20">
    <location>
        <begin position="7"/>
        <end position="104"/>
    </location>
</feature>
<keyword evidence="9 17" id="KW-0067">ATP-binding</keyword>
<keyword evidence="14 18" id="KW-0961">Cell wall biogenesis/degradation</keyword>
<dbReference type="KEGG" id="chla:C834K_0883"/>
<dbReference type="Pfam" id="PF07478">
    <property type="entry name" value="Dala_Dala_lig_C"/>
    <property type="match status" value="1"/>
</dbReference>
<dbReference type="InterPro" id="IPR005905">
    <property type="entry name" value="D_ala_D_ala"/>
</dbReference>
<organism evidence="25 26">
    <name type="scientific">Chlamydia poikilotherma</name>
    <dbReference type="NCBI Taxonomy" id="1967783"/>
    <lineage>
        <taxon>Bacteria</taxon>
        <taxon>Pseudomonadati</taxon>
        <taxon>Chlamydiota</taxon>
        <taxon>Chlamydiia</taxon>
        <taxon>Chlamydiales</taxon>
        <taxon>Chlamydiaceae</taxon>
        <taxon>Chlamydia/Chlamydophila group</taxon>
        <taxon>Chlamydia</taxon>
    </lineage>
</organism>
<dbReference type="Gene3D" id="3.40.50.20">
    <property type="match status" value="1"/>
</dbReference>
<keyword evidence="19" id="KW-1133">Transmembrane helix</keyword>
<evidence type="ECO:0000256" key="10">
    <source>
        <dbReference type="ARBA" id="ARBA00022842"/>
    </source>
</evidence>
<feature type="domain" description="D-alanine--D-alanine ligase C-terminal" evidence="23">
    <location>
        <begin position="577"/>
        <end position="784"/>
    </location>
</feature>
<dbReference type="Proteomes" id="UP000258476">
    <property type="component" value="Chromosome"/>
</dbReference>
<dbReference type="SUPFAM" id="SSF56059">
    <property type="entry name" value="Glutathione synthetase ATP-binding domain-like"/>
    <property type="match status" value="1"/>
</dbReference>
<dbReference type="Pfam" id="PF08245">
    <property type="entry name" value="Mur_ligase_M"/>
    <property type="match status" value="1"/>
</dbReference>
<evidence type="ECO:0000256" key="16">
    <source>
        <dbReference type="ARBA" id="ARBA00047833"/>
    </source>
</evidence>
<dbReference type="GO" id="GO:0051301">
    <property type="term" value="P:cell division"/>
    <property type="evidence" value="ECO:0007669"/>
    <property type="project" value="UniProtKB-KW"/>
</dbReference>
<evidence type="ECO:0000256" key="5">
    <source>
        <dbReference type="ARBA" id="ARBA00022490"/>
    </source>
</evidence>
<dbReference type="InterPro" id="IPR013221">
    <property type="entry name" value="Mur_ligase_cen"/>
</dbReference>
<evidence type="ECO:0000256" key="7">
    <source>
        <dbReference type="ARBA" id="ARBA00022618"/>
    </source>
</evidence>
<dbReference type="OrthoDB" id="9804126at2"/>
<keyword evidence="5 18" id="KW-0963">Cytoplasm</keyword>
<evidence type="ECO:0000256" key="4">
    <source>
        <dbReference type="ARBA" id="ARBA00004752"/>
    </source>
</evidence>
<keyword evidence="12 18" id="KW-0573">Peptidoglycan synthesis</keyword>
<evidence type="ECO:0000256" key="8">
    <source>
        <dbReference type="ARBA" id="ARBA00022741"/>
    </source>
</evidence>
<name>A0A3B0PTW7_9CHLA</name>
<evidence type="ECO:0000256" key="3">
    <source>
        <dbReference type="ARBA" id="ARBA00004496"/>
    </source>
</evidence>
<keyword evidence="8 17" id="KW-0547">Nucleotide-binding</keyword>
<dbReference type="GO" id="GO:0005524">
    <property type="term" value="F:ATP binding"/>
    <property type="evidence" value="ECO:0007669"/>
    <property type="project" value="UniProtKB-UniRule"/>
</dbReference>
<dbReference type="UniPathway" id="UPA00219"/>
<dbReference type="HAMAP" id="MF_00047">
    <property type="entry name" value="Dala_Dala_lig"/>
    <property type="match status" value="1"/>
</dbReference>
<dbReference type="SUPFAM" id="SSF51984">
    <property type="entry name" value="MurCD N-terminal domain"/>
    <property type="match status" value="1"/>
</dbReference>
<evidence type="ECO:0000259" key="21">
    <source>
        <dbReference type="Pfam" id="PF01820"/>
    </source>
</evidence>
<dbReference type="Gene3D" id="3.30.1490.20">
    <property type="entry name" value="ATP-grasp fold, A domain"/>
    <property type="match status" value="1"/>
</dbReference>
<evidence type="ECO:0000256" key="12">
    <source>
        <dbReference type="ARBA" id="ARBA00022984"/>
    </source>
</evidence>
<dbReference type="InterPro" id="IPR013815">
    <property type="entry name" value="ATP_grasp_subdomain_1"/>
</dbReference>
<keyword evidence="19" id="KW-0812">Transmembrane</keyword>
<dbReference type="Pfam" id="PF02875">
    <property type="entry name" value="Mur_ligase_C"/>
    <property type="match status" value="1"/>
</dbReference>
<evidence type="ECO:0000256" key="17">
    <source>
        <dbReference type="HAMAP-Rule" id="MF_00046"/>
    </source>
</evidence>
<evidence type="ECO:0000256" key="1">
    <source>
        <dbReference type="ARBA" id="ARBA00001936"/>
    </source>
</evidence>
<keyword evidence="7 17" id="KW-0132">Cell division</keyword>
<dbReference type="SUPFAM" id="SSF53244">
    <property type="entry name" value="MurD-like peptide ligases, peptide-binding domain"/>
    <property type="match status" value="1"/>
</dbReference>
<keyword evidence="11 18" id="KW-0133">Cell shape</keyword>
<dbReference type="Pfam" id="PF01225">
    <property type="entry name" value="Mur_ligase"/>
    <property type="match status" value="1"/>
</dbReference>
<comment type="cofactor">
    <cofactor evidence="1">
        <name>Mn(2+)</name>
        <dbReference type="ChEBI" id="CHEBI:29035"/>
    </cofactor>
</comment>
<keyword evidence="6 18" id="KW-0436">Ligase</keyword>
<dbReference type="InterPro" id="IPR011095">
    <property type="entry name" value="Dala_Dala_lig_C"/>
</dbReference>
<evidence type="ECO:0000259" key="23">
    <source>
        <dbReference type="Pfam" id="PF07478"/>
    </source>
</evidence>
<dbReference type="GO" id="GO:0008763">
    <property type="term" value="F:UDP-N-acetylmuramate-L-alanine ligase activity"/>
    <property type="evidence" value="ECO:0007669"/>
    <property type="project" value="UniProtKB-UniRule"/>
</dbReference>
<dbReference type="Gene3D" id="3.90.190.20">
    <property type="entry name" value="Mur ligase, C-terminal domain"/>
    <property type="match status" value="1"/>
</dbReference>
<dbReference type="NCBIfam" id="NF002528">
    <property type="entry name" value="PRK01966.1-4"/>
    <property type="match status" value="1"/>
</dbReference>
<feature type="binding site" evidence="17">
    <location>
        <begin position="111"/>
        <end position="117"/>
    </location>
    <ligand>
        <name>ATP</name>
        <dbReference type="ChEBI" id="CHEBI:30616"/>
    </ligand>
</feature>
<dbReference type="PROSITE" id="PS00844">
    <property type="entry name" value="DALA_DALA_LIGASE_2"/>
    <property type="match status" value="1"/>
</dbReference>
<evidence type="ECO:0000256" key="19">
    <source>
        <dbReference type="SAM" id="Phobius"/>
    </source>
</evidence>
<keyword evidence="26" id="KW-1185">Reference proteome</keyword>
<dbReference type="InterPro" id="IPR011127">
    <property type="entry name" value="Dala_Dala_lig_N"/>
</dbReference>
<proteinExistence type="inferred from homology"/>
<dbReference type="Pfam" id="PF01820">
    <property type="entry name" value="Dala_Dala_lig_N"/>
    <property type="match status" value="1"/>
</dbReference>
<dbReference type="EMBL" id="LS992154">
    <property type="protein sequence ID" value="SYX09321.1"/>
    <property type="molecule type" value="Genomic_DNA"/>
</dbReference>
<evidence type="ECO:0000256" key="13">
    <source>
        <dbReference type="ARBA" id="ARBA00023306"/>
    </source>
</evidence>
<gene>
    <name evidence="17 25" type="primary">murC</name>
    <name evidence="18" type="synonym">ddl</name>
    <name evidence="25" type="ORF">C834K_0883</name>
</gene>
<evidence type="ECO:0000256" key="2">
    <source>
        <dbReference type="ARBA" id="ARBA00001946"/>
    </source>
</evidence>
<comment type="pathway">
    <text evidence="4 18">Cell wall biogenesis; peptidoglycan biosynthesis.</text>
</comment>
<evidence type="ECO:0000256" key="9">
    <source>
        <dbReference type="ARBA" id="ARBA00022840"/>
    </source>
</evidence>
<dbReference type="GO" id="GO:0071555">
    <property type="term" value="P:cell wall organization"/>
    <property type="evidence" value="ECO:0007669"/>
    <property type="project" value="UniProtKB-KW"/>
</dbReference>
<dbReference type="InterPro" id="IPR050061">
    <property type="entry name" value="MurCDEF_pg_biosynth"/>
</dbReference>
<feature type="transmembrane region" description="Helical" evidence="19">
    <location>
        <begin position="7"/>
        <end position="25"/>
    </location>
</feature>
<evidence type="ECO:0000259" key="22">
    <source>
        <dbReference type="Pfam" id="PF02875"/>
    </source>
</evidence>
<evidence type="ECO:0000256" key="14">
    <source>
        <dbReference type="ARBA" id="ARBA00023316"/>
    </source>
</evidence>
<dbReference type="Gene3D" id="3.30.470.20">
    <property type="entry name" value="ATP-grasp fold, B domain"/>
    <property type="match status" value="1"/>
</dbReference>
<dbReference type="AlphaFoldDB" id="A0A3B0PTW7"/>
<comment type="similarity">
    <text evidence="18">Belongs to the D-alanine--D-alanine ligase family.</text>
</comment>
<comment type="cofactor">
    <cofactor evidence="2">
        <name>Mg(2+)</name>
        <dbReference type="ChEBI" id="CHEBI:18420"/>
    </cofactor>
</comment>
<dbReference type="GO" id="GO:0008360">
    <property type="term" value="P:regulation of cell shape"/>
    <property type="evidence" value="ECO:0007669"/>
    <property type="project" value="UniProtKB-KW"/>
</dbReference>
<reference evidence="26" key="1">
    <citation type="submission" date="2017-11" db="EMBL/GenBank/DDBJ databases">
        <authorList>
            <person name="Seth-Smith MB H."/>
        </authorList>
    </citation>
    <scope>NUCLEOTIDE SEQUENCE [LARGE SCALE GENOMIC DNA]</scope>
</reference>
<dbReference type="InterPro" id="IPR005758">
    <property type="entry name" value="UDP-N-AcMur_Ala_ligase_MurC"/>
</dbReference>
<comment type="function">
    <text evidence="18">Cell wall formation.</text>
</comment>
<dbReference type="GO" id="GO:0009252">
    <property type="term" value="P:peptidoglycan biosynthetic process"/>
    <property type="evidence" value="ECO:0007669"/>
    <property type="project" value="UniProtKB-UniRule"/>
</dbReference>
<comment type="similarity">
    <text evidence="17">Belongs to the MurCDEF family.</text>
</comment>
<dbReference type="NCBIfam" id="NF011171">
    <property type="entry name" value="PRK14573.1"/>
    <property type="match status" value="1"/>
</dbReference>
<dbReference type="InterPro" id="IPR016185">
    <property type="entry name" value="PreATP-grasp_dom_sf"/>
</dbReference>
<keyword evidence="19" id="KW-0472">Membrane</keyword>
<feature type="domain" description="Mur ligase central" evidence="24">
    <location>
        <begin position="109"/>
        <end position="282"/>
    </location>
</feature>
<dbReference type="GO" id="GO:0005737">
    <property type="term" value="C:cytoplasm"/>
    <property type="evidence" value="ECO:0007669"/>
    <property type="project" value="UniProtKB-SubCell"/>
</dbReference>
<dbReference type="GO" id="GO:0008716">
    <property type="term" value="F:D-alanine-D-alanine ligase activity"/>
    <property type="evidence" value="ECO:0007669"/>
    <property type="project" value="UniProtKB-UniRule"/>
</dbReference>
<dbReference type="InterPro" id="IPR004101">
    <property type="entry name" value="Mur_ligase_C"/>
</dbReference>
<feature type="domain" description="Mur ligase C-terminal" evidence="22">
    <location>
        <begin position="305"/>
        <end position="435"/>
    </location>
</feature>
<dbReference type="PANTHER" id="PTHR43445">
    <property type="entry name" value="UDP-N-ACETYLMURAMATE--L-ALANINE LIGASE-RELATED"/>
    <property type="match status" value="1"/>
</dbReference>
<dbReference type="NCBIfam" id="TIGR01082">
    <property type="entry name" value="murC"/>
    <property type="match status" value="1"/>
</dbReference>
<evidence type="ECO:0000259" key="20">
    <source>
        <dbReference type="Pfam" id="PF01225"/>
    </source>
</evidence>
<evidence type="ECO:0000256" key="6">
    <source>
        <dbReference type="ARBA" id="ARBA00022598"/>
    </source>
</evidence>
<dbReference type="SUPFAM" id="SSF52440">
    <property type="entry name" value="PreATP-grasp domain"/>
    <property type="match status" value="1"/>
</dbReference>